<gene>
    <name evidence="1" type="ORF">ACFPZN_12615</name>
</gene>
<name>A0ABW0ZVJ6_9ACTN</name>
<sequence>MRADELLAEIEPLAYSARCRRLADLRRIAGSAELRDLLDELDGRGHYERSLALFAATAVRDEASIAHIARTMRDPATDLAFDAVRWAVRLGAPPEPFEELLRDAPSALRAAAYEAVRRYRRADLAERLIDGVAELWGAAEAAALLPACGEEAVRERLDGLAHAVPNWKSLGTAHPDVVLDYAERQLERTPDNFRGYWWAWHGPGVAAAVPHDPGRVLALLERHWGEEPPPYTLVPRLGELLKADPERTQRLLLAKEHRRHLPGLLVPRAVRERLIRLGDLDEAAFARAVRENTHALTLLLKAAPPSRRDELFTAAMTGVDLSTAELDQGLMEVLPHAARAREARRTLGLTRVAQDHRKVWYLTSFLPYDEALPVLGGLTRRPDADERATGYQLLIMCAGRARSPEVLTRLLDQDLGRLRNEQDPVRLSALSSLAALPTAMLRAAHVPAFARMTGDALTARDCSYGTRDQLTRLAVALCRQGAADAGAELLELAFDMLRRLAGQSGTLRLGRLRDGLPKGRELALGRALAAHLDRSGARDDHRLVLALARALRDRAAGVPEIQQGLERALDARDDGVIREAIGLWLAAPRARAERVGRVVEKDPSTVLIPAVFNAIARDRTDLLNVALSDEAPPGRFRHPDVRYVPLADPPLTRRWTGRQQEEYRDLLHRIAASSATPTSERGRAVSIVARVPGATPDDLRRYYDPHLRAYFEEDDAYLSRLALTSSVWLAAPGELLPDLLDLASSDDAHVAMYAASRATRFVAPSELTALLAPVLTDGKITARKEALRILLRNRVPDAMGVVAAAWDDPGQHRDVRAAIASAARDRLDDPRALRILEEAARGPRDVARQVIDARPYMVEEKHRPRFAELVLDVARSDDPEASTSALPWLHMWATYAPGVPALLAGHLTDLDRTGTWDSAFGSLFQCVQAGHGLEELAAAVQNLAAARDARDAEAERDLPAAQRLASIVGHARTSHGMNRAQNEPVVRALDGCLPEPLASELLAATLPWDAPDAEARLDALAARPIGGAFAVERVARSLAFGRHVLDLDEGVAPWYHGALEPGPEAALPHAVRLASRDDLASGLFACALADTQGPRAGWPEEWRAVLRRLRVHPNPDVTYAARTILTAEE</sequence>
<evidence type="ECO:0000313" key="1">
    <source>
        <dbReference type="EMBL" id="MFC5746457.1"/>
    </source>
</evidence>
<dbReference type="EMBL" id="JBHSON010000014">
    <property type="protein sequence ID" value="MFC5746457.1"/>
    <property type="molecule type" value="Genomic_DNA"/>
</dbReference>
<dbReference type="Proteomes" id="UP001596074">
    <property type="component" value="Unassembled WGS sequence"/>
</dbReference>
<comment type="caution">
    <text evidence="1">The sequence shown here is derived from an EMBL/GenBank/DDBJ whole genome shotgun (WGS) entry which is preliminary data.</text>
</comment>
<protein>
    <recommendedName>
        <fullName evidence="3">HEAT repeat domain-containing protein</fullName>
    </recommendedName>
</protein>
<proteinExistence type="predicted"/>
<keyword evidence="2" id="KW-1185">Reference proteome</keyword>
<accession>A0ABW0ZVJ6</accession>
<dbReference type="SUPFAM" id="SSF48371">
    <property type="entry name" value="ARM repeat"/>
    <property type="match status" value="1"/>
</dbReference>
<organism evidence="1 2">
    <name type="scientific">Actinomadura rugatobispora</name>
    <dbReference type="NCBI Taxonomy" id="1994"/>
    <lineage>
        <taxon>Bacteria</taxon>
        <taxon>Bacillati</taxon>
        <taxon>Actinomycetota</taxon>
        <taxon>Actinomycetes</taxon>
        <taxon>Streptosporangiales</taxon>
        <taxon>Thermomonosporaceae</taxon>
        <taxon>Actinomadura</taxon>
    </lineage>
</organism>
<evidence type="ECO:0000313" key="2">
    <source>
        <dbReference type="Proteomes" id="UP001596074"/>
    </source>
</evidence>
<dbReference type="RefSeq" id="WP_378282079.1">
    <property type="nucleotide sequence ID" value="NZ_JBHSON010000014.1"/>
</dbReference>
<dbReference type="InterPro" id="IPR016024">
    <property type="entry name" value="ARM-type_fold"/>
</dbReference>
<evidence type="ECO:0008006" key="3">
    <source>
        <dbReference type="Google" id="ProtNLM"/>
    </source>
</evidence>
<reference evidence="2" key="1">
    <citation type="journal article" date="2019" name="Int. J. Syst. Evol. Microbiol.">
        <title>The Global Catalogue of Microorganisms (GCM) 10K type strain sequencing project: providing services to taxonomists for standard genome sequencing and annotation.</title>
        <authorList>
            <consortium name="The Broad Institute Genomics Platform"/>
            <consortium name="The Broad Institute Genome Sequencing Center for Infectious Disease"/>
            <person name="Wu L."/>
            <person name="Ma J."/>
        </authorList>
    </citation>
    <scope>NUCLEOTIDE SEQUENCE [LARGE SCALE GENOMIC DNA]</scope>
    <source>
        <strain evidence="2">KCTC 42087</strain>
    </source>
</reference>